<evidence type="ECO:0000259" key="2">
    <source>
        <dbReference type="Pfam" id="PF00496"/>
    </source>
</evidence>
<dbReference type="RefSeq" id="WP_367919578.1">
    <property type="nucleotide sequence ID" value="NZ_BAABAC010000023.1"/>
</dbReference>
<reference evidence="4" key="1">
    <citation type="journal article" date="2019" name="Int. J. Syst. Evol. Microbiol.">
        <title>The Global Catalogue of Microorganisms (GCM) 10K type strain sequencing project: providing services to taxonomists for standard genome sequencing and annotation.</title>
        <authorList>
            <consortium name="The Broad Institute Genomics Platform"/>
            <consortium name="The Broad Institute Genome Sequencing Center for Infectious Disease"/>
            <person name="Wu L."/>
            <person name="Ma J."/>
        </authorList>
    </citation>
    <scope>NUCLEOTIDE SEQUENCE [LARGE SCALE GENOMIC DNA]</scope>
    <source>
        <strain evidence="4">CCUG 52478</strain>
    </source>
</reference>
<dbReference type="InterPro" id="IPR000914">
    <property type="entry name" value="SBP_5_dom"/>
</dbReference>
<keyword evidence="1" id="KW-0732">Signal</keyword>
<dbReference type="PANTHER" id="PTHR30290">
    <property type="entry name" value="PERIPLASMIC BINDING COMPONENT OF ABC TRANSPORTER"/>
    <property type="match status" value="1"/>
</dbReference>
<gene>
    <name evidence="3" type="ORF">ACFQ3F_21070</name>
</gene>
<accession>A0ABW3W528</accession>
<name>A0ABW3W528_9ACTN</name>
<evidence type="ECO:0000313" key="4">
    <source>
        <dbReference type="Proteomes" id="UP001597229"/>
    </source>
</evidence>
<evidence type="ECO:0000256" key="1">
    <source>
        <dbReference type="SAM" id="SignalP"/>
    </source>
</evidence>
<dbReference type="SUPFAM" id="SSF53850">
    <property type="entry name" value="Periplasmic binding protein-like II"/>
    <property type="match status" value="1"/>
</dbReference>
<keyword evidence="4" id="KW-1185">Reference proteome</keyword>
<comment type="caution">
    <text evidence="3">The sequence shown here is derived from an EMBL/GenBank/DDBJ whole genome shotgun (WGS) entry which is preliminary data.</text>
</comment>
<sequence>MNHRSRLFRPGTTLVGGLILCLALVSGCSAHDSAAPRGHSEADVSGELPGKIPGTVRVGMSAALTTIDPDRAVQDVDVMSLALVSGTLLRSTSKGIQPGLAESCEASSAGLVYVCTLRKGLRFSDGTAITGNDVVASFQRALTDTANANAGLISTLKKVEADGADAVRFTLAEPTTSFLLALTEGPLGIFPADKINTPGFFTQPVSSGPYRLAEHSSDGSTFERNPYYIPELKPVVETVEFDVVVDPSTRQLQLATGQLNIAHELPPNLASQVKRPAQAYATGQYGAVYIFMNNNSGPLREVNVRRAISTAVDREAINQIAYLGQNKPLASFLPTVMEGHDPDVSVERDVAKARDLLKGTECEQGCKLTIMQRAGRVPFDSIATVIQRNLAEVGIDVSIQTVDQATGNANEQNGNYQMEVGSLYDVVNSPELIMLNYGLTKAGGINSLFSYYDSAEMNRLVAQLAATSGKSERASLLEKINSTFDQDLPYVPLVDQANVWASNISPRIMSFTPNGVYQVGTESAGPGA</sequence>
<dbReference type="Proteomes" id="UP001597229">
    <property type="component" value="Unassembled WGS sequence"/>
</dbReference>
<dbReference type="Pfam" id="PF00496">
    <property type="entry name" value="SBP_bac_5"/>
    <property type="match status" value="1"/>
</dbReference>
<organism evidence="3 4">
    <name type="scientific">Nocardioides ginsengisoli</name>
    <dbReference type="NCBI Taxonomy" id="363868"/>
    <lineage>
        <taxon>Bacteria</taxon>
        <taxon>Bacillati</taxon>
        <taxon>Actinomycetota</taxon>
        <taxon>Actinomycetes</taxon>
        <taxon>Propionibacteriales</taxon>
        <taxon>Nocardioidaceae</taxon>
        <taxon>Nocardioides</taxon>
    </lineage>
</organism>
<dbReference type="Gene3D" id="3.90.76.10">
    <property type="entry name" value="Dipeptide-binding Protein, Domain 1"/>
    <property type="match status" value="1"/>
</dbReference>
<evidence type="ECO:0000313" key="3">
    <source>
        <dbReference type="EMBL" id="MFD1250299.1"/>
    </source>
</evidence>
<dbReference type="PIRSF" id="PIRSF002741">
    <property type="entry name" value="MppA"/>
    <property type="match status" value="1"/>
</dbReference>
<proteinExistence type="predicted"/>
<protein>
    <submittedName>
        <fullName evidence="3">ABC transporter substrate-binding protein</fullName>
    </submittedName>
</protein>
<dbReference type="EMBL" id="JBHTLX010000023">
    <property type="protein sequence ID" value="MFD1250299.1"/>
    <property type="molecule type" value="Genomic_DNA"/>
</dbReference>
<dbReference type="InterPro" id="IPR030678">
    <property type="entry name" value="Peptide/Ni-bd"/>
</dbReference>
<dbReference type="Gene3D" id="3.10.105.10">
    <property type="entry name" value="Dipeptide-binding Protein, Domain 3"/>
    <property type="match status" value="1"/>
</dbReference>
<dbReference type="InterPro" id="IPR039424">
    <property type="entry name" value="SBP_5"/>
</dbReference>
<dbReference type="PROSITE" id="PS51257">
    <property type="entry name" value="PROKAR_LIPOPROTEIN"/>
    <property type="match status" value="1"/>
</dbReference>
<feature type="chain" id="PRO_5045221888" evidence="1">
    <location>
        <begin position="31"/>
        <end position="528"/>
    </location>
</feature>
<dbReference type="CDD" id="cd00995">
    <property type="entry name" value="PBP2_NikA_DppA_OppA_like"/>
    <property type="match status" value="1"/>
</dbReference>
<feature type="domain" description="Solute-binding protein family 5" evidence="2">
    <location>
        <begin position="96"/>
        <end position="437"/>
    </location>
</feature>
<feature type="signal peptide" evidence="1">
    <location>
        <begin position="1"/>
        <end position="30"/>
    </location>
</feature>
<dbReference type="Gene3D" id="3.40.190.10">
    <property type="entry name" value="Periplasmic binding protein-like II"/>
    <property type="match status" value="1"/>
</dbReference>